<feature type="region of interest" description="Disordered" evidence="1">
    <location>
        <begin position="74"/>
        <end position="97"/>
    </location>
</feature>
<dbReference type="InterPro" id="IPR029071">
    <property type="entry name" value="Ubiquitin-like_domsf"/>
</dbReference>
<accession>A0ABM1QL66</accession>
<dbReference type="CDD" id="cd17039">
    <property type="entry name" value="Ubl_ubiquitin_like"/>
    <property type="match status" value="1"/>
</dbReference>
<dbReference type="PANTHER" id="PTHR10621">
    <property type="entry name" value="UV EXCISION REPAIR PROTEIN RAD23"/>
    <property type="match status" value="1"/>
</dbReference>
<evidence type="ECO:0000313" key="3">
    <source>
        <dbReference type="Proteomes" id="UP000694864"/>
    </source>
</evidence>
<evidence type="ECO:0000313" key="4">
    <source>
        <dbReference type="RefSeq" id="XP_019087504.1"/>
    </source>
</evidence>
<dbReference type="Proteomes" id="UP000694864">
    <property type="component" value="Chromosome 11"/>
</dbReference>
<feature type="region of interest" description="Disordered" evidence="1">
    <location>
        <begin position="161"/>
        <end position="184"/>
    </location>
</feature>
<feature type="compositionally biased region" description="Polar residues" evidence="1">
    <location>
        <begin position="172"/>
        <end position="184"/>
    </location>
</feature>
<feature type="domain" description="Ubiquitin-like" evidence="2">
    <location>
        <begin position="1"/>
        <end position="71"/>
    </location>
</feature>
<protein>
    <submittedName>
        <fullName evidence="4">Uncharacterized protein LOC104724299</fullName>
    </submittedName>
</protein>
<name>A0ABM1QL66_CAMSA</name>
<gene>
    <name evidence="4" type="primary">LOC104724299</name>
</gene>
<reference evidence="4" key="2">
    <citation type="submission" date="2025-08" db="UniProtKB">
        <authorList>
            <consortium name="RefSeq"/>
        </authorList>
    </citation>
    <scope>IDENTIFICATION</scope>
    <source>
        <tissue evidence="4">Leaf</tissue>
    </source>
</reference>
<dbReference type="SUPFAM" id="SSF54236">
    <property type="entry name" value="Ubiquitin-like"/>
    <property type="match status" value="2"/>
</dbReference>
<dbReference type="SMART" id="SM00213">
    <property type="entry name" value="UBQ"/>
    <property type="match status" value="1"/>
</dbReference>
<dbReference type="PANTHER" id="PTHR10621:SF38">
    <property type="entry name" value="UBIQUITIN DOMAIN-CONTAINING PROTEIN 7SL RNA1-RELATED"/>
    <property type="match status" value="1"/>
</dbReference>
<dbReference type="InterPro" id="IPR000626">
    <property type="entry name" value="Ubiquitin-like_dom"/>
</dbReference>
<dbReference type="Pfam" id="PF00240">
    <property type="entry name" value="ubiquitin"/>
    <property type="match status" value="1"/>
</dbReference>
<organism evidence="3 4">
    <name type="scientific">Camelina sativa</name>
    <name type="common">False flax</name>
    <name type="synonym">Myagrum sativum</name>
    <dbReference type="NCBI Taxonomy" id="90675"/>
    <lineage>
        <taxon>Eukaryota</taxon>
        <taxon>Viridiplantae</taxon>
        <taxon>Streptophyta</taxon>
        <taxon>Embryophyta</taxon>
        <taxon>Tracheophyta</taxon>
        <taxon>Spermatophyta</taxon>
        <taxon>Magnoliopsida</taxon>
        <taxon>eudicotyledons</taxon>
        <taxon>Gunneridae</taxon>
        <taxon>Pentapetalae</taxon>
        <taxon>rosids</taxon>
        <taxon>malvids</taxon>
        <taxon>Brassicales</taxon>
        <taxon>Brassicaceae</taxon>
        <taxon>Camelineae</taxon>
        <taxon>Camelina</taxon>
    </lineage>
</organism>
<dbReference type="GeneID" id="104724299"/>
<evidence type="ECO:0000256" key="1">
    <source>
        <dbReference type="SAM" id="MobiDB-lite"/>
    </source>
</evidence>
<dbReference type="PROSITE" id="PS50053">
    <property type="entry name" value="UBIQUITIN_2"/>
    <property type="match status" value="1"/>
</dbReference>
<evidence type="ECO:0000259" key="2">
    <source>
        <dbReference type="PROSITE" id="PS50053"/>
    </source>
</evidence>
<feature type="compositionally biased region" description="Basic and acidic residues" evidence="1">
    <location>
        <begin position="74"/>
        <end position="84"/>
    </location>
</feature>
<proteinExistence type="predicted"/>
<keyword evidence="3" id="KW-1185">Reference proteome</keyword>
<reference evidence="3" key="1">
    <citation type="journal article" date="2014" name="Nat. Commun.">
        <title>The emerging biofuel crop Camelina sativa retains a highly undifferentiated hexaploid genome structure.</title>
        <authorList>
            <person name="Kagale S."/>
            <person name="Koh C."/>
            <person name="Nixon J."/>
            <person name="Bollina V."/>
            <person name="Clarke W.E."/>
            <person name="Tuteja R."/>
            <person name="Spillane C."/>
            <person name="Robinson S.J."/>
            <person name="Links M.G."/>
            <person name="Clarke C."/>
            <person name="Higgins E.E."/>
            <person name="Huebert T."/>
            <person name="Sharpe A.G."/>
            <person name="Parkin I.A."/>
        </authorList>
    </citation>
    <scope>NUCLEOTIDE SEQUENCE [LARGE SCALE GENOMIC DNA]</scope>
    <source>
        <strain evidence="3">cv. DH55</strain>
    </source>
</reference>
<sequence>MKFLVHNVLSGSSFEIEVDTKDTLLEVKQKIEKSQGFPVSRQTLIVDGIVILREDLNVKQCGIVHDSLLQLDVSSDKNPNHNGDDSQMPQTEPSPAAPWIPVEEYFERQGWPLTSEEIKKIYSYRSETSQEINKNQMLHQTKQSELSNSVNETVNIQDSYVSKNSNNNNNNGQVPPTKQSLQSNSVKEITKIQNSPVKVRKRMVVFVSLYPGECKPEIVANVNPTDAVKKLREEIVQRSSDIQKLPKDDGYFFTHKKRVLNEDLSYEWNGVKDADTILMVPRDVAQQTSKIQDSHVTVQLPQTKQSPAAYFNFVPKKKIKVFVLPSSDECKGAKNRIEVDVNLTDHVKILRNVLAESQRRGDVNLPQQGYYFEREQKVMNEDESFASNGFTGPADVVWMFPRRVTMQ</sequence>
<dbReference type="RefSeq" id="XP_019087504.1">
    <property type="nucleotide sequence ID" value="XM_019231959.1"/>
</dbReference>
<dbReference type="Gene3D" id="3.10.20.90">
    <property type="entry name" value="Phosphatidylinositol 3-kinase Catalytic Subunit, Chain A, domain 1"/>
    <property type="match status" value="1"/>
</dbReference>